<sequence length="217" mass="24183">MNLRSVLIPVAAFAVTVTGASAFNSELLQKAGLTEDQISAFEEAKELREAGDLDAARDVLEEAGVDEGVMERLRDTMHGHHKALRAAIEDNDYEAFREAIEGSPLADIINTEEEFERFVEAHNLIKNGDKESAKEIFDDLGIEGPGKHIKMFNGDKEPPFFEQLTDEQKEELKAAFESRDHDKVKELLASYGIELPEKSEGKGFGFGRGMHKEMNND</sequence>
<accession>A0A1F6BY00</accession>
<proteinExistence type="predicted"/>
<protein>
    <recommendedName>
        <fullName evidence="4">DUF5667 domain-containing protein</fullName>
    </recommendedName>
</protein>
<organism evidence="2 3">
    <name type="scientific">Candidatus Kaiserbacteria bacterium RIFCSPHIGHO2_01_FULL_46_22</name>
    <dbReference type="NCBI Taxonomy" id="1798475"/>
    <lineage>
        <taxon>Bacteria</taxon>
        <taxon>Candidatus Kaiseribacteriota</taxon>
    </lineage>
</organism>
<dbReference type="STRING" id="1798475.A2837_01085"/>
<reference evidence="2 3" key="1">
    <citation type="journal article" date="2016" name="Nat. Commun.">
        <title>Thousands of microbial genomes shed light on interconnected biogeochemical processes in an aquifer system.</title>
        <authorList>
            <person name="Anantharaman K."/>
            <person name="Brown C.T."/>
            <person name="Hug L.A."/>
            <person name="Sharon I."/>
            <person name="Castelle C.J."/>
            <person name="Probst A.J."/>
            <person name="Thomas B.C."/>
            <person name="Singh A."/>
            <person name="Wilkins M.J."/>
            <person name="Karaoz U."/>
            <person name="Brodie E.L."/>
            <person name="Williams K.H."/>
            <person name="Hubbard S.S."/>
            <person name="Banfield J.F."/>
        </authorList>
    </citation>
    <scope>NUCLEOTIDE SEQUENCE [LARGE SCALE GENOMIC DNA]</scope>
</reference>
<evidence type="ECO:0008006" key="4">
    <source>
        <dbReference type="Google" id="ProtNLM"/>
    </source>
</evidence>
<keyword evidence="1" id="KW-0732">Signal</keyword>
<evidence type="ECO:0000313" key="3">
    <source>
        <dbReference type="Proteomes" id="UP000176322"/>
    </source>
</evidence>
<evidence type="ECO:0000256" key="1">
    <source>
        <dbReference type="SAM" id="SignalP"/>
    </source>
</evidence>
<name>A0A1F6BY00_9BACT</name>
<dbReference type="Proteomes" id="UP000176322">
    <property type="component" value="Unassembled WGS sequence"/>
</dbReference>
<comment type="caution">
    <text evidence="2">The sequence shown here is derived from an EMBL/GenBank/DDBJ whole genome shotgun (WGS) entry which is preliminary data.</text>
</comment>
<dbReference type="AlphaFoldDB" id="A0A1F6BY00"/>
<feature type="signal peptide" evidence="1">
    <location>
        <begin position="1"/>
        <end position="22"/>
    </location>
</feature>
<feature type="chain" id="PRO_5009523179" description="DUF5667 domain-containing protein" evidence="1">
    <location>
        <begin position="23"/>
        <end position="217"/>
    </location>
</feature>
<evidence type="ECO:0000313" key="2">
    <source>
        <dbReference type="EMBL" id="OGG41791.1"/>
    </source>
</evidence>
<gene>
    <name evidence="2" type="ORF">A2837_01085</name>
</gene>
<dbReference type="EMBL" id="MFKO01000002">
    <property type="protein sequence ID" value="OGG41791.1"/>
    <property type="molecule type" value="Genomic_DNA"/>
</dbReference>